<dbReference type="AlphaFoldDB" id="A0A841HYL3"/>
<gene>
    <name evidence="2" type="ORF">HNR42_000724</name>
</gene>
<name>A0A841HYL3_9DEIO</name>
<evidence type="ECO:0000313" key="2">
    <source>
        <dbReference type="EMBL" id="MBB6097310.1"/>
    </source>
</evidence>
<evidence type="ECO:0000256" key="1">
    <source>
        <dbReference type="SAM" id="SignalP"/>
    </source>
</evidence>
<feature type="signal peptide" evidence="1">
    <location>
        <begin position="1"/>
        <end position="20"/>
    </location>
</feature>
<accession>A0A841HYL3</accession>
<keyword evidence="1" id="KW-0732">Signal</keyword>
<evidence type="ECO:0008006" key="4">
    <source>
        <dbReference type="Google" id="ProtNLM"/>
    </source>
</evidence>
<feature type="chain" id="PRO_5032996564" description="Outer membrane protein beta-barrel domain-containing protein" evidence="1">
    <location>
        <begin position="21"/>
        <end position="142"/>
    </location>
</feature>
<dbReference type="RefSeq" id="WP_183984581.1">
    <property type="nucleotide sequence ID" value="NZ_JACHHG010000002.1"/>
</dbReference>
<dbReference type="Proteomes" id="UP000569951">
    <property type="component" value="Unassembled WGS sequence"/>
</dbReference>
<keyword evidence="3" id="KW-1185">Reference proteome</keyword>
<organism evidence="2 3">
    <name type="scientific">Deinobacterium chartae</name>
    <dbReference type="NCBI Taxonomy" id="521158"/>
    <lineage>
        <taxon>Bacteria</taxon>
        <taxon>Thermotogati</taxon>
        <taxon>Deinococcota</taxon>
        <taxon>Deinococci</taxon>
        <taxon>Deinococcales</taxon>
        <taxon>Deinococcaceae</taxon>
        <taxon>Deinobacterium</taxon>
    </lineage>
</organism>
<proteinExistence type="predicted"/>
<protein>
    <recommendedName>
        <fullName evidence="4">Outer membrane protein beta-barrel domain-containing protein</fullName>
    </recommendedName>
</protein>
<sequence>MKKAVFVLGLGLALSGAAMAQPYSVTLGGTFGNPNGFSFGFTANNLWNLGGNAVDGRIIADLTGSGAVFNFDALFNLPTDTVNFYAGPSLGFTTGGTFLAGLVGGAEFALTNQFDLFAEATLKNYFGSGFAGGFRFGVAYTF</sequence>
<reference evidence="2 3" key="1">
    <citation type="submission" date="2020-08" db="EMBL/GenBank/DDBJ databases">
        <title>Genomic Encyclopedia of Type Strains, Phase IV (KMG-IV): sequencing the most valuable type-strain genomes for metagenomic binning, comparative biology and taxonomic classification.</title>
        <authorList>
            <person name="Goeker M."/>
        </authorList>
    </citation>
    <scope>NUCLEOTIDE SEQUENCE [LARGE SCALE GENOMIC DNA]</scope>
    <source>
        <strain evidence="2 3">DSM 21458</strain>
    </source>
</reference>
<dbReference type="EMBL" id="JACHHG010000002">
    <property type="protein sequence ID" value="MBB6097310.1"/>
    <property type="molecule type" value="Genomic_DNA"/>
</dbReference>
<comment type="caution">
    <text evidence="2">The sequence shown here is derived from an EMBL/GenBank/DDBJ whole genome shotgun (WGS) entry which is preliminary data.</text>
</comment>
<evidence type="ECO:0000313" key="3">
    <source>
        <dbReference type="Proteomes" id="UP000569951"/>
    </source>
</evidence>